<dbReference type="PANTHER" id="PTHR24104">
    <property type="entry name" value="E3 UBIQUITIN-PROTEIN LIGASE NHLRC1-RELATED"/>
    <property type="match status" value="1"/>
</dbReference>
<gene>
    <name evidence="3" type="ORF">LOD99_10449</name>
</gene>
<dbReference type="Gene3D" id="2.120.10.30">
    <property type="entry name" value="TolB, C-terminal domain"/>
    <property type="match status" value="2"/>
</dbReference>
<dbReference type="SUPFAM" id="SSF101898">
    <property type="entry name" value="NHL repeat"/>
    <property type="match status" value="1"/>
</dbReference>
<dbReference type="InterPro" id="IPR011042">
    <property type="entry name" value="6-blade_b-propeller_TolB-like"/>
</dbReference>
<dbReference type="Proteomes" id="UP001165289">
    <property type="component" value="Unassembled WGS sequence"/>
</dbReference>
<accession>A0AAV7KJW9</accession>
<keyword evidence="4" id="KW-1185">Reference proteome</keyword>
<dbReference type="InterPro" id="IPR050952">
    <property type="entry name" value="TRIM-NHL_E3_ligases"/>
</dbReference>
<evidence type="ECO:0000256" key="1">
    <source>
        <dbReference type="ARBA" id="ARBA00022737"/>
    </source>
</evidence>
<protein>
    <submittedName>
        <fullName evidence="3">Stress response protein NST1</fullName>
    </submittedName>
</protein>
<dbReference type="Pfam" id="PF01436">
    <property type="entry name" value="NHL"/>
    <property type="match status" value="1"/>
</dbReference>
<dbReference type="InterPro" id="IPR001258">
    <property type="entry name" value="NHL_repeat"/>
</dbReference>
<sequence>MYNSLYFLFTFYAHVSTGQLNNIEMSKVIDYSAKKGNAKACFGMKGKSLSELDWPRGVVIDHISDTIYVSERDLGRILLFNQKGFLFSFSTKIARNFYMCIANGLIYMSNFYNNTVSVYDLTGDFITLFGGRGSGLGKFDFPQGITFDEELNKMFICDRDNSRVQVFSDFYIRAITSTENSPLNKPRDVKFSSTKLFIMDLCKFCIKIYDPCYPYTPQNTIITSVTDKGPYYFELDPNLNILLSNYIASEIEVYSPEGELLHVIASKGTSQGCVLSPNGIAITKQGDIVSVCVDRPTGMIQIF</sequence>
<comment type="caution">
    <text evidence="3">The sequence shown here is derived from an EMBL/GenBank/DDBJ whole genome shotgun (WGS) entry which is preliminary data.</text>
</comment>
<evidence type="ECO:0000313" key="4">
    <source>
        <dbReference type="Proteomes" id="UP001165289"/>
    </source>
</evidence>
<dbReference type="GO" id="GO:0061630">
    <property type="term" value="F:ubiquitin protein ligase activity"/>
    <property type="evidence" value="ECO:0007669"/>
    <property type="project" value="TreeGrafter"/>
</dbReference>
<dbReference type="PROSITE" id="PS51125">
    <property type="entry name" value="NHL"/>
    <property type="match status" value="2"/>
</dbReference>
<evidence type="ECO:0000256" key="2">
    <source>
        <dbReference type="PROSITE-ProRule" id="PRU00504"/>
    </source>
</evidence>
<name>A0AAV7KJW9_9METZ</name>
<feature type="repeat" description="NHL" evidence="2">
    <location>
        <begin position="39"/>
        <end position="83"/>
    </location>
</feature>
<dbReference type="GO" id="GO:0008270">
    <property type="term" value="F:zinc ion binding"/>
    <property type="evidence" value="ECO:0007669"/>
    <property type="project" value="UniProtKB-KW"/>
</dbReference>
<feature type="repeat" description="NHL" evidence="2">
    <location>
        <begin position="129"/>
        <end position="170"/>
    </location>
</feature>
<dbReference type="GO" id="GO:0043161">
    <property type="term" value="P:proteasome-mediated ubiquitin-dependent protein catabolic process"/>
    <property type="evidence" value="ECO:0007669"/>
    <property type="project" value="TreeGrafter"/>
</dbReference>
<proteinExistence type="predicted"/>
<evidence type="ECO:0000313" key="3">
    <source>
        <dbReference type="EMBL" id="KAI6660251.1"/>
    </source>
</evidence>
<keyword evidence="1" id="KW-0677">Repeat</keyword>
<dbReference type="PANTHER" id="PTHR24104:SF25">
    <property type="entry name" value="PROTEIN LIN-41"/>
    <property type="match status" value="1"/>
</dbReference>
<dbReference type="AlphaFoldDB" id="A0AAV7KJW9"/>
<organism evidence="3 4">
    <name type="scientific">Oopsacas minuta</name>
    <dbReference type="NCBI Taxonomy" id="111878"/>
    <lineage>
        <taxon>Eukaryota</taxon>
        <taxon>Metazoa</taxon>
        <taxon>Porifera</taxon>
        <taxon>Hexactinellida</taxon>
        <taxon>Hexasterophora</taxon>
        <taxon>Lyssacinosida</taxon>
        <taxon>Leucopsacidae</taxon>
        <taxon>Oopsacas</taxon>
    </lineage>
</organism>
<dbReference type="EMBL" id="JAKMXF010000036">
    <property type="protein sequence ID" value="KAI6660251.1"/>
    <property type="molecule type" value="Genomic_DNA"/>
</dbReference>
<reference evidence="3 4" key="1">
    <citation type="journal article" date="2023" name="BMC Biol.">
        <title>The compact genome of the sponge Oopsacas minuta (Hexactinellida) is lacking key metazoan core genes.</title>
        <authorList>
            <person name="Santini S."/>
            <person name="Schenkelaars Q."/>
            <person name="Jourda C."/>
            <person name="Duchesne M."/>
            <person name="Belahbib H."/>
            <person name="Rocher C."/>
            <person name="Selva M."/>
            <person name="Riesgo A."/>
            <person name="Vervoort M."/>
            <person name="Leys S.P."/>
            <person name="Kodjabachian L."/>
            <person name="Le Bivic A."/>
            <person name="Borchiellini C."/>
            <person name="Claverie J.M."/>
            <person name="Renard E."/>
        </authorList>
    </citation>
    <scope>NUCLEOTIDE SEQUENCE [LARGE SCALE GENOMIC DNA]</scope>
    <source>
        <strain evidence="3">SPO-2</strain>
    </source>
</reference>
<dbReference type="GO" id="GO:0000209">
    <property type="term" value="P:protein polyubiquitination"/>
    <property type="evidence" value="ECO:0007669"/>
    <property type="project" value="TreeGrafter"/>
</dbReference>